<dbReference type="STRING" id="983966.A0A1E4SA29"/>
<feature type="transmembrane region" description="Helical" evidence="10">
    <location>
        <begin position="464"/>
        <end position="484"/>
    </location>
</feature>
<evidence type="ECO:0000256" key="7">
    <source>
        <dbReference type="ARBA" id="ARBA00037703"/>
    </source>
</evidence>
<comment type="similarity">
    <text evidence="8">Belongs to the MTC6 family.</text>
</comment>
<accession>A0A1E4SA29</accession>
<keyword evidence="13" id="KW-1185">Reference proteome</keyword>
<evidence type="ECO:0000256" key="4">
    <source>
        <dbReference type="ARBA" id="ARBA00022989"/>
    </source>
</evidence>
<dbReference type="RefSeq" id="XP_020073400.1">
    <property type="nucleotide sequence ID" value="XM_020214134.1"/>
</dbReference>
<dbReference type="AlphaFoldDB" id="A0A1E4SA29"/>
<evidence type="ECO:0000256" key="10">
    <source>
        <dbReference type="SAM" id="Phobius"/>
    </source>
</evidence>
<gene>
    <name evidence="12" type="ORF">CYBJADRAFT_165656</name>
</gene>
<evidence type="ECO:0000256" key="3">
    <source>
        <dbReference type="ARBA" id="ARBA00022729"/>
    </source>
</evidence>
<organism evidence="12 13">
    <name type="scientific">Cyberlindnera jadinii (strain ATCC 18201 / CBS 1600 / BCRC 20928 / JCM 3617 / NBRC 0987 / NRRL Y-1542)</name>
    <name type="common">Torula yeast</name>
    <name type="synonym">Candida utilis</name>
    <dbReference type="NCBI Taxonomy" id="983966"/>
    <lineage>
        <taxon>Eukaryota</taxon>
        <taxon>Fungi</taxon>
        <taxon>Dikarya</taxon>
        <taxon>Ascomycota</taxon>
        <taxon>Saccharomycotina</taxon>
        <taxon>Saccharomycetes</taxon>
        <taxon>Phaffomycetales</taxon>
        <taxon>Phaffomycetaceae</taxon>
        <taxon>Cyberlindnera</taxon>
    </lineage>
</organism>
<evidence type="ECO:0000256" key="9">
    <source>
        <dbReference type="ARBA" id="ARBA00039865"/>
    </source>
</evidence>
<keyword evidence="4 10" id="KW-1133">Transmembrane helix</keyword>
<evidence type="ECO:0000256" key="6">
    <source>
        <dbReference type="ARBA" id="ARBA00023180"/>
    </source>
</evidence>
<evidence type="ECO:0000256" key="5">
    <source>
        <dbReference type="ARBA" id="ARBA00023136"/>
    </source>
</evidence>
<dbReference type="OrthoDB" id="5573651at2759"/>
<sequence length="513" mass="57790">MNLTAADGSGNSARQRIALRSQRDVSANVTIDQVSTRGVSLSSVIFEEYGYTSDALVQLYTLLDSGIHSVVADLYWNEGLRRFQLCPVPFDNILWQFENSTVRYFEEGTSSYQCEVGLGLEDLIYAVSEYLDESNTNLKADIMVMIFNIISIGSGRQYDASLQGSPNNTIANTASYFFGSKLFTPSLLENQDTLDSTSNNPNGYPTLQDFLFNQLHRVLTVTWKRSLPTNTTYNLSSDNGVVFNSSYFDSFTPLQSVYMDNVTERATVPWRFSFDSDEDEFTASSMNSVVLEGYSPILDHDSGNVNQTIALFNQSLWSWDVNEPKSPSVAKATDDSSDNSFSKDAYRCAVIGSDGLWRVANCYSDHRGACRGSNEFDWRTTRNVGSYFNMDDMCNNIEGDYTFSVPETSLQQKYLANYISSQNISATVWINMNSIAVEDCWITGGPYANCPYQRVQSKRNFARMIVPASVAAAFVIAMMLLMRFRKVPIQKNRKRWRHIEREKTEGEYDGVPS</sequence>
<dbReference type="EMBL" id="KV453925">
    <property type="protein sequence ID" value="ODV76361.1"/>
    <property type="molecule type" value="Genomic_DNA"/>
</dbReference>
<evidence type="ECO:0000259" key="11">
    <source>
        <dbReference type="Pfam" id="PF25506"/>
    </source>
</evidence>
<keyword evidence="2 10" id="KW-0812">Transmembrane</keyword>
<comment type="subcellular location">
    <subcellularLocation>
        <location evidence="1">Membrane</location>
        <topology evidence="1">Single-pass type I membrane protein</topology>
    </subcellularLocation>
</comment>
<dbReference type="GO" id="GO:0016020">
    <property type="term" value="C:membrane"/>
    <property type="evidence" value="ECO:0007669"/>
    <property type="project" value="UniProtKB-SubCell"/>
</dbReference>
<dbReference type="PANTHER" id="PTHR35518">
    <property type="entry name" value="MAINTENANCE OF TELOMOERE CAPPING"/>
    <property type="match status" value="1"/>
</dbReference>
<proteinExistence type="inferred from homology"/>
<dbReference type="PANTHER" id="PTHR35518:SF2">
    <property type="entry name" value="MAINTENANCE OF TELOMERE CAPPING PROTEIN 6"/>
    <property type="match status" value="1"/>
</dbReference>
<feature type="domain" description="MTC6 partial TIM-barrel" evidence="11">
    <location>
        <begin position="11"/>
        <end position="318"/>
    </location>
</feature>
<dbReference type="GeneID" id="30988530"/>
<keyword evidence="6" id="KW-0325">Glycoprotein</keyword>
<comment type="function">
    <text evidence="7">May be involved in telomere capping.</text>
</comment>
<evidence type="ECO:0000256" key="1">
    <source>
        <dbReference type="ARBA" id="ARBA00004479"/>
    </source>
</evidence>
<evidence type="ECO:0000256" key="2">
    <source>
        <dbReference type="ARBA" id="ARBA00022692"/>
    </source>
</evidence>
<dbReference type="OMA" id="WGTIDPQ"/>
<evidence type="ECO:0000313" key="13">
    <source>
        <dbReference type="Proteomes" id="UP000094389"/>
    </source>
</evidence>
<dbReference type="InterPro" id="IPR051008">
    <property type="entry name" value="Telomere_Capping_Maintenance"/>
</dbReference>
<dbReference type="Proteomes" id="UP000094389">
    <property type="component" value="Unassembled WGS sequence"/>
</dbReference>
<evidence type="ECO:0000256" key="8">
    <source>
        <dbReference type="ARBA" id="ARBA00038159"/>
    </source>
</evidence>
<keyword evidence="5 10" id="KW-0472">Membrane</keyword>
<dbReference type="Pfam" id="PF25506">
    <property type="entry name" value="TIM-barrel_MTC6"/>
    <property type="match status" value="1"/>
</dbReference>
<evidence type="ECO:0000313" key="12">
    <source>
        <dbReference type="EMBL" id="ODV76361.1"/>
    </source>
</evidence>
<reference evidence="12 13" key="1">
    <citation type="journal article" date="2016" name="Proc. Natl. Acad. Sci. U.S.A.">
        <title>Comparative genomics of biotechnologically important yeasts.</title>
        <authorList>
            <person name="Riley R."/>
            <person name="Haridas S."/>
            <person name="Wolfe K.H."/>
            <person name="Lopes M.R."/>
            <person name="Hittinger C.T."/>
            <person name="Goeker M."/>
            <person name="Salamov A.A."/>
            <person name="Wisecaver J.H."/>
            <person name="Long T.M."/>
            <person name="Calvey C.H."/>
            <person name="Aerts A.L."/>
            <person name="Barry K.W."/>
            <person name="Choi C."/>
            <person name="Clum A."/>
            <person name="Coughlan A.Y."/>
            <person name="Deshpande S."/>
            <person name="Douglass A.P."/>
            <person name="Hanson S.J."/>
            <person name="Klenk H.-P."/>
            <person name="LaButti K.M."/>
            <person name="Lapidus A."/>
            <person name="Lindquist E.A."/>
            <person name="Lipzen A.M."/>
            <person name="Meier-Kolthoff J.P."/>
            <person name="Ohm R.A."/>
            <person name="Otillar R.P."/>
            <person name="Pangilinan J.L."/>
            <person name="Peng Y."/>
            <person name="Rokas A."/>
            <person name="Rosa C.A."/>
            <person name="Scheuner C."/>
            <person name="Sibirny A.A."/>
            <person name="Slot J.C."/>
            <person name="Stielow J.B."/>
            <person name="Sun H."/>
            <person name="Kurtzman C.P."/>
            <person name="Blackwell M."/>
            <person name="Grigoriev I.V."/>
            <person name="Jeffries T.W."/>
        </authorList>
    </citation>
    <scope>NUCLEOTIDE SEQUENCE [LARGE SCALE GENOMIC DNA]</scope>
    <source>
        <strain evidence="13">ATCC 18201 / CBS 1600 / BCRC 20928 / JCM 3617 / NBRC 0987 / NRRL Y-1542</strain>
    </source>
</reference>
<dbReference type="InterPro" id="IPR057530">
    <property type="entry name" value="TIM-barrel_MTC6"/>
</dbReference>
<keyword evidence="3" id="KW-0732">Signal</keyword>
<protein>
    <recommendedName>
        <fullName evidence="9">Maintenance of telomere capping protein 6</fullName>
    </recommendedName>
</protein>
<name>A0A1E4SA29_CYBJN</name>